<dbReference type="RefSeq" id="WP_183967407.1">
    <property type="nucleotide sequence ID" value="NZ_BAABEW010000002.1"/>
</dbReference>
<dbReference type="Pfam" id="PF07331">
    <property type="entry name" value="TctB"/>
    <property type="match status" value="1"/>
</dbReference>
<dbReference type="AlphaFoldDB" id="A0A7W8HIW0"/>
<keyword evidence="1" id="KW-1133">Transmembrane helix</keyword>
<feature type="domain" description="DUF1468" evidence="2">
    <location>
        <begin position="10"/>
        <end position="145"/>
    </location>
</feature>
<organism evidence="3 4">
    <name type="scientific">Quisquiliibacterium transsilvanicum</name>
    <dbReference type="NCBI Taxonomy" id="1549638"/>
    <lineage>
        <taxon>Bacteria</taxon>
        <taxon>Pseudomonadati</taxon>
        <taxon>Pseudomonadota</taxon>
        <taxon>Betaproteobacteria</taxon>
        <taxon>Burkholderiales</taxon>
        <taxon>Burkholderiaceae</taxon>
        <taxon>Quisquiliibacterium</taxon>
    </lineage>
</organism>
<dbReference type="InterPro" id="IPR009936">
    <property type="entry name" value="DUF1468"/>
</dbReference>
<dbReference type="EMBL" id="JACHGB010000004">
    <property type="protein sequence ID" value="MBB5272211.1"/>
    <property type="molecule type" value="Genomic_DNA"/>
</dbReference>
<feature type="transmembrane region" description="Helical" evidence="1">
    <location>
        <begin position="41"/>
        <end position="60"/>
    </location>
</feature>
<evidence type="ECO:0000256" key="1">
    <source>
        <dbReference type="SAM" id="Phobius"/>
    </source>
</evidence>
<dbReference type="Proteomes" id="UP000532440">
    <property type="component" value="Unassembled WGS sequence"/>
</dbReference>
<accession>A0A7W8HIW0</accession>
<reference evidence="3 4" key="1">
    <citation type="submission" date="2020-08" db="EMBL/GenBank/DDBJ databases">
        <title>Genomic Encyclopedia of Type Strains, Phase IV (KMG-IV): sequencing the most valuable type-strain genomes for metagenomic binning, comparative biology and taxonomic classification.</title>
        <authorList>
            <person name="Goeker M."/>
        </authorList>
    </citation>
    <scope>NUCLEOTIDE SEQUENCE [LARGE SCALE GENOMIC DNA]</scope>
    <source>
        <strain evidence="3 4">DSM 29781</strain>
    </source>
</reference>
<evidence type="ECO:0000259" key="2">
    <source>
        <dbReference type="Pfam" id="PF07331"/>
    </source>
</evidence>
<proteinExistence type="predicted"/>
<name>A0A7W8HIW0_9BURK</name>
<protein>
    <submittedName>
        <fullName evidence="3">Uncharacterized protein YacL</fullName>
    </submittedName>
</protein>
<sequence>MQIRNHRDLWAGLMFFAFGMIFVVLSQQYHVGSAAKMGPGYFPLVLGGLLALLGAIIALGSISAANDELKVEKVGWRELGLILGSVALFGALLPSFGIVVALVVLIGISALASHDFSLRDTLIAIVVLAVFSYFVFVKGLELQFPLWPKFMTN</sequence>
<keyword evidence="1" id="KW-0812">Transmembrane</keyword>
<feature type="transmembrane region" description="Helical" evidence="1">
    <location>
        <begin position="81"/>
        <end position="110"/>
    </location>
</feature>
<evidence type="ECO:0000313" key="3">
    <source>
        <dbReference type="EMBL" id="MBB5272211.1"/>
    </source>
</evidence>
<feature type="transmembrane region" description="Helical" evidence="1">
    <location>
        <begin position="122"/>
        <end position="140"/>
    </location>
</feature>
<keyword evidence="4" id="KW-1185">Reference proteome</keyword>
<evidence type="ECO:0000313" key="4">
    <source>
        <dbReference type="Proteomes" id="UP000532440"/>
    </source>
</evidence>
<feature type="transmembrane region" description="Helical" evidence="1">
    <location>
        <begin position="9"/>
        <end position="29"/>
    </location>
</feature>
<gene>
    <name evidence="3" type="ORF">HNQ70_002225</name>
</gene>
<comment type="caution">
    <text evidence="3">The sequence shown here is derived from an EMBL/GenBank/DDBJ whole genome shotgun (WGS) entry which is preliminary data.</text>
</comment>
<keyword evidence="1" id="KW-0472">Membrane</keyword>